<dbReference type="AlphaFoldDB" id="A0A7S3CDB8"/>
<keyword evidence="1" id="KW-0833">Ubl conjugation pathway</keyword>
<dbReference type="Proteomes" id="UP001472866">
    <property type="component" value="Chromosome 10"/>
</dbReference>
<comment type="subunit">
    <text evidence="1">Component of the Smc5-Smc6 complex.</text>
</comment>
<dbReference type="EC" id="2.3.2.27" evidence="1"/>
<dbReference type="GO" id="GO:0008270">
    <property type="term" value="F:zinc ion binding"/>
    <property type="evidence" value="ECO:0007669"/>
    <property type="project" value="UniProtKB-KW"/>
</dbReference>
<dbReference type="Pfam" id="PF07574">
    <property type="entry name" value="SMC_Nse1"/>
    <property type="match status" value="1"/>
</dbReference>
<evidence type="ECO:0000313" key="4">
    <source>
        <dbReference type="EMBL" id="WZN64638.1"/>
    </source>
</evidence>
<dbReference type="EMBL" id="HBHZ01005892">
    <property type="protein sequence ID" value="CAE0191481.1"/>
    <property type="molecule type" value="Transcribed_RNA"/>
</dbReference>
<accession>A0A7S3CDB8</accession>
<feature type="region of interest" description="Disordered" evidence="2">
    <location>
        <begin position="197"/>
        <end position="224"/>
    </location>
</feature>
<keyword evidence="1" id="KW-0863">Zinc-finger</keyword>
<protein>
    <recommendedName>
        <fullName evidence="1">Non-structural maintenance of chromosomes element 1 homolog</fullName>
        <ecNumber evidence="1">2.3.2.27</ecNumber>
    </recommendedName>
</protein>
<keyword evidence="5" id="KW-1185">Reference proteome</keyword>
<dbReference type="GO" id="GO:0005634">
    <property type="term" value="C:nucleus"/>
    <property type="evidence" value="ECO:0007669"/>
    <property type="project" value="UniProtKB-SubCell"/>
</dbReference>
<dbReference type="Gene3D" id="3.90.1150.220">
    <property type="match status" value="1"/>
</dbReference>
<feature type="compositionally biased region" description="Low complexity" evidence="2">
    <location>
        <begin position="197"/>
        <end position="218"/>
    </location>
</feature>
<evidence type="ECO:0000256" key="2">
    <source>
        <dbReference type="SAM" id="MobiDB-lite"/>
    </source>
</evidence>
<dbReference type="InterPro" id="IPR036388">
    <property type="entry name" value="WH-like_DNA-bd_sf"/>
</dbReference>
<dbReference type="Gene3D" id="1.10.10.10">
    <property type="entry name" value="Winged helix-like DNA-binding domain superfamily/Winged helix DNA-binding domain"/>
    <property type="match status" value="1"/>
</dbReference>
<organism evidence="3">
    <name type="scientific">Chloropicon roscoffensis</name>
    <dbReference type="NCBI Taxonomy" id="1461544"/>
    <lineage>
        <taxon>Eukaryota</taxon>
        <taxon>Viridiplantae</taxon>
        <taxon>Chlorophyta</taxon>
        <taxon>Chloropicophyceae</taxon>
        <taxon>Chloropicales</taxon>
        <taxon>Chloropicaceae</taxon>
        <taxon>Chloropicon</taxon>
    </lineage>
</organism>
<sequence length="276" mass="29539">MAPKRGLKRVLQSMLSKGASTSSPQAKRKGKKEASAEEHDAVAAVETIPNRVEKARVMGERLGADLYTGNGTLQRHALLQGLLERRFATLEEAGNLCEALTGDSDDFFSIVGSLNSVLLKTELKIKSSQVPKSGDEKGAKSYVSLVNLAKDDCATQATRLNYAEITFFKRAVEHILGSEGTCATSIDLMNLECAPASPSPAAAGPSTSDAAPAAQQAALTKKEREGLVKSLTREGWLRSVRSEGKMAVTLGPRTFLELKGPLMEMDLPQHLADQLS</sequence>
<dbReference type="InterPro" id="IPR011513">
    <property type="entry name" value="Nse1"/>
</dbReference>
<keyword evidence="1" id="KW-0234">DNA repair</keyword>
<evidence type="ECO:0000256" key="1">
    <source>
        <dbReference type="RuleBase" id="RU368018"/>
    </source>
</evidence>
<proteinExistence type="inferred from homology"/>
<feature type="region of interest" description="Disordered" evidence="2">
    <location>
        <begin position="1"/>
        <end position="40"/>
    </location>
</feature>
<keyword evidence="1" id="KW-0479">Metal-binding</keyword>
<comment type="catalytic activity">
    <reaction evidence="1">
        <text>S-ubiquitinyl-[E2 ubiquitin-conjugating enzyme]-L-cysteine + [acceptor protein]-L-lysine = [E2 ubiquitin-conjugating enzyme]-L-cysteine + N(6)-ubiquitinyl-[acceptor protein]-L-lysine.</text>
        <dbReference type="EC" id="2.3.2.27"/>
    </reaction>
</comment>
<dbReference type="GO" id="GO:0061630">
    <property type="term" value="F:ubiquitin protein ligase activity"/>
    <property type="evidence" value="ECO:0007669"/>
    <property type="project" value="UniProtKB-EC"/>
</dbReference>
<reference evidence="3" key="1">
    <citation type="submission" date="2021-01" db="EMBL/GenBank/DDBJ databases">
        <authorList>
            <person name="Corre E."/>
            <person name="Pelletier E."/>
            <person name="Niang G."/>
            <person name="Scheremetjew M."/>
            <person name="Finn R."/>
            <person name="Kale V."/>
            <person name="Holt S."/>
            <person name="Cochrane G."/>
            <person name="Meng A."/>
            <person name="Brown T."/>
            <person name="Cohen L."/>
        </authorList>
    </citation>
    <scope>NUCLEOTIDE SEQUENCE</scope>
    <source>
        <strain evidence="3">RCC1871</strain>
    </source>
</reference>
<name>A0A7S3CDB8_9CHLO</name>
<dbReference type="PANTHER" id="PTHR20973">
    <property type="entry name" value="NON-SMC ELEMENT 1-RELATED"/>
    <property type="match status" value="1"/>
</dbReference>
<dbReference type="EMBL" id="CP151510">
    <property type="protein sequence ID" value="WZN64638.1"/>
    <property type="molecule type" value="Genomic_DNA"/>
</dbReference>
<evidence type="ECO:0000313" key="5">
    <source>
        <dbReference type="Proteomes" id="UP001472866"/>
    </source>
</evidence>
<comment type="subcellular location">
    <subcellularLocation>
        <location evidence="1">Nucleus</location>
    </subcellularLocation>
</comment>
<dbReference type="GO" id="GO:0030915">
    <property type="term" value="C:Smc5-Smc6 complex"/>
    <property type="evidence" value="ECO:0007669"/>
    <property type="project" value="UniProtKB-UniRule"/>
</dbReference>
<reference evidence="4 5" key="2">
    <citation type="submission" date="2024-03" db="EMBL/GenBank/DDBJ databases">
        <title>Complete genome sequence of the green alga Chloropicon roscoffensis RCC1871.</title>
        <authorList>
            <person name="Lemieux C."/>
            <person name="Pombert J.-F."/>
            <person name="Otis C."/>
            <person name="Turmel M."/>
        </authorList>
    </citation>
    <scope>NUCLEOTIDE SEQUENCE [LARGE SCALE GENOMIC DNA]</scope>
    <source>
        <strain evidence="4 5">RCC1871</strain>
    </source>
</reference>
<evidence type="ECO:0000313" key="3">
    <source>
        <dbReference type="EMBL" id="CAE0191481.1"/>
    </source>
</evidence>
<keyword evidence="1" id="KW-0227">DNA damage</keyword>
<keyword evidence="1" id="KW-0233">DNA recombination</keyword>
<comment type="similarity">
    <text evidence="1">Belongs to the NSE1 family.</text>
</comment>
<feature type="compositionally biased region" description="Polar residues" evidence="2">
    <location>
        <begin position="13"/>
        <end position="25"/>
    </location>
</feature>
<dbReference type="PANTHER" id="PTHR20973:SF0">
    <property type="entry name" value="NON-STRUCTURAL MAINTENANCE OF CHROMOSOMES ELEMENT 1 HOMOLOG"/>
    <property type="match status" value="1"/>
</dbReference>
<gene>
    <name evidence="3" type="ORF">CROS1456_LOCUS4571</name>
    <name evidence="4" type="ORF">HKI87_10g61950</name>
</gene>
<dbReference type="GO" id="GO:0000724">
    <property type="term" value="P:double-strand break repair via homologous recombination"/>
    <property type="evidence" value="ECO:0007669"/>
    <property type="project" value="TreeGrafter"/>
</dbReference>
<keyword evidence="1" id="KW-0808">Transferase</keyword>
<keyword evidence="1" id="KW-0539">Nucleus</keyword>
<keyword evidence="1" id="KW-0862">Zinc</keyword>